<organism evidence="11 12">
    <name type="scientific">Aureococcus anophagefferens</name>
    <name type="common">Harmful bloom alga</name>
    <dbReference type="NCBI Taxonomy" id="44056"/>
    <lineage>
        <taxon>Eukaryota</taxon>
        <taxon>Sar</taxon>
        <taxon>Stramenopiles</taxon>
        <taxon>Ochrophyta</taxon>
        <taxon>Pelagophyceae</taxon>
        <taxon>Pelagomonadales</taxon>
        <taxon>Pelagomonadaceae</taxon>
        <taxon>Aureococcus</taxon>
    </lineage>
</organism>
<feature type="transmembrane region" description="Helical" evidence="10">
    <location>
        <begin position="145"/>
        <end position="164"/>
    </location>
</feature>
<evidence type="ECO:0000256" key="6">
    <source>
        <dbReference type="ARBA" id="ARBA00022989"/>
    </source>
</evidence>
<dbReference type="PROSITE" id="PS01188">
    <property type="entry name" value="ELO"/>
    <property type="match status" value="1"/>
</dbReference>
<evidence type="ECO:0000256" key="5">
    <source>
        <dbReference type="ARBA" id="ARBA00022832"/>
    </source>
</evidence>
<evidence type="ECO:0000313" key="11">
    <source>
        <dbReference type="EMBL" id="KAK7249542.1"/>
    </source>
</evidence>
<name>A0ABR1G936_AURAN</name>
<dbReference type="InterPro" id="IPR030457">
    <property type="entry name" value="ELO_CS"/>
</dbReference>
<keyword evidence="8 10" id="KW-0472">Membrane</keyword>
<feature type="transmembrane region" description="Helical" evidence="10">
    <location>
        <begin position="236"/>
        <end position="255"/>
    </location>
</feature>
<accession>A0ABR1G936</accession>
<evidence type="ECO:0000256" key="10">
    <source>
        <dbReference type="RuleBase" id="RU361115"/>
    </source>
</evidence>
<keyword evidence="4 10" id="KW-0812">Transmembrane</keyword>
<comment type="catalytic activity">
    <reaction evidence="10">
        <text>an acyl-CoA + malonyl-CoA + H(+) = a 3-oxoacyl-CoA + CO2 + CoA</text>
        <dbReference type="Rhea" id="RHEA:50252"/>
        <dbReference type="ChEBI" id="CHEBI:15378"/>
        <dbReference type="ChEBI" id="CHEBI:16526"/>
        <dbReference type="ChEBI" id="CHEBI:57287"/>
        <dbReference type="ChEBI" id="CHEBI:57384"/>
        <dbReference type="ChEBI" id="CHEBI:58342"/>
        <dbReference type="ChEBI" id="CHEBI:90726"/>
    </reaction>
    <physiologicalReaction direction="left-to-right" evidence="10">
        <dbReference type="Rhea" id="RHEA:50253"/>
    </physiologicalReaction>
</comment>
<feature type="transmembrane region" description="Helical" evidence="10">
    <location>
        <begin position="201"/>
        <end position="224"/>
    </location>
</feature>
<feature type="transmembrane region" description="Helical" evidence="10">
    <location>
        <begin position="170"/>
        <end position="189"/>
    </location>
</feature>
<feature type="transmembrane region" description="Helical" evidence="10">
    <location>
        <begin position="74"/>
        <end position="92"/>
    </location>
</feature>
<sequence>MGSLLRAWLDLEQRFHPHVAATSPFRVSTADFLGAMWLPVATTALYIAAFSYGIRRMEKRNPWDMKRALACWNFVLAAFSVCGALRTAPILLGNLRAFPFRRSLCHAAADDWGRGAAGLWVQLFILSKFAELADTAFIVLRKKRLLFLHWYHHLTVLLYCWHSYATEAPHALYFVAMNYAVHSLMYAYYGLMAVDAKPAWFLPEVVTGAQISQMVAGVFVQYSAARADCGVNRANLLAGSLMYASYLGLFVKFAVDRFVLKSYKRHEAIRAAAGQADAGNQWADAMPWTRWLAATIRRVASFPKLAAP</sequence>
<comment type="caution">
    <text evidence="11">The sequence shown here is derived from an EMBL/GenBank/DDBJ whole genome shotgun (WGS) entry which is preliminary data.</text>
</comment>
<evidence type="ECO:0000256" key="1">
    <source>
        <dbReference type="ARBA" id="ARBA00004141"/>
    </source>
</evidence>
<keyword evidence="6 10" id="KW-1133">Transmembrane helix</keyword>
<evidence type="ECO:0000256" key="9">
    <source>
        <dbReference type="ARBA" id="ARBA00023160"/>
    </source>
</evidence>
<protein>
    <recommendedName>
        <fullName evidence="10">Elongation of fatty acids protein</fullName>
        <ecNumber evidence="10">2.3.1.-</ecNumber>
    </recommendedName>
</protein>
<evidence type="ECO:0000256" key="7">
    <source>
        <dbReference type="ARBA" id="ARBA00023098"/>
    </source>
</evidence>
<reference evidence="11 12" key="1">
    <citation type="submission" date="2024-03" db="EMBL/GenBank/DDBJ databases">
        <title>Aureococcus anophagefferens CCMP1851 and Kratosvirus quantuckense: Draft genome of a second virus-susceptible host strain in the model system.</title>
        <authorList>
            <person name="Chase E."/>
            <person name="Truchon A.R."/>
            <person name="Schepens W."/>
            <person name="Wilhelm S.W."/>
        </authorList>
    </citation>
    <scope>NUCLEOTIDE SEQUENCE [LARGE SCALE GENOMIC DNA]</scope>
    <source>
        <strain evidence="11 12">CCMP1851</strain>
    </source>
</reference>
<keyword evidence="2 10" id="KW-0444">Lipid biosynthesis</keyword>
<evidence type="ECO:0000256" key="8">
    <source>
        <dbReference type="ARBA" id="ARBA00023136"/>
    </source>
</evidence>
<comment type="subcellular location">
    <subcellularLocation>
        <location evidence="1">Membrane</location>
        <topology evidence="1">Multi-pass membrane protein</topology>
    </subcellularLocation>
</comment>
<keyword evidence="7 10" id="KW-0443">Lipid metabolism</keyword>
<dbReference type="Proteomes" id="UP001363151">
    <property type="component" value="Unassembled WGS sequence"/>
</dbReference>
<dbReference type="InterPro" id="IPR002076">
    <property type="entry name" value="ELO_fam"/>
</dbReference>
<dbReference type="EC" id="2.3.1.-" evidence="10"/>
<feature type="transmembrane region" description="Helical" evidence="10">
    <location>
        <begin position="32"/>
        <end position="54"/>
    </location>
</feature>
<evidence type="ECO:0000256" key="4">
    <source>
        <dbReference type="ARBA" id="ARBA00022692"/>
    </source>
</evidence>
<proteinExistence type="inferred from homology"/>
<evidence type="ECO:0000313" key="12">
    <source>
        <dbReference type="Proteomes" id="UP001363151"/>
    </source>
</evidence>
<dbReference type="Pfam" id="PF01151">
    <property type="entry name" value="ELO"/>
    <property type="match status" value="1"/>
</dbReference>
<dbReference type="PANTHER" id="PTHR11157:SF17">
    <property type="entry name" value="ELONGATION OF VERY LONG CHAIN FATTY ACIDS PROTEIN 6"/>
    <property type="match status" value="1"/>
</dbReference>
<keyword evidence="12" id="KW-1185">Reference proteome</keyword>
<keyword evidence="9 10" id="KW-0275">Fatty acid biosynthesis</keyword>
<keyword evidence="3 10" id="KW-0808">Transferase</keyword>
<dbReference type="PANTHER" id="PTHR11157">
    <property type="entry name" value="FATTY ACID ACYL TRANSFERASE-RELATED"/>
    <property type="match status" value="1"/>
</dbReference>
<gene>
    <name evidence="11" type="ORF">SO694_0038000</name>
</gene>
<keyword evidence="5 10" id="KW-0276">Fatty acid metabolism</keyword>
<evidence type="ECO:0000256" key="2">
    <source>
        <dbReference type="ARBA" id="ARBA00022516"/>
    </source>
</evidence>
<comment type="similarity">
    <text evidence="10">Belongs to the ELO family.</text>
</comment>
<feature type="transmembrane region" description="Helical" evidence="10">
    <location>
        <begin position="112"/>
        <end position="133"/>
    </location>
</feature>
<evidence type="ECO:0000256" key="3">
    <source>
        <dbReference type="ARBA" id="ARBA00022679"/>
    </source>
</evidence>
<dbReference type="EMBL" id="JBBJCI010000063">
    <property type="protein sequence ID" value="KAK7249542.1"/>
    <property type="molecule type" value="Genomic_DNA"/>
</dbReference>